<evidence type="ECO:0000256" key="7">
    <source>
        <dbReference type="ARBA" id="ARBA00023146"/>
    </source>
</evidence>
<dbReference type="Pfam" id="PF00133">
    <property type="entry name" value="tRNA-synt_1"/>
    <property type="match status" value="2"/>
</dbReference>
<evidence type="ECO:0000259" key="12">
    <source>
        <dbReference type="Pfam" id="PF00133"/>
    </source>
</evidence>
<dbReference type="GO" id="GO:0005524">
    <property type="term" value="F:ATP binding"/>
    <property type="evidence" value="ECO:0007669"/>
    <property type="project" value="UniProtKB-KW"/>
</dbReference>
<comment type="catalytic activity">
    <reaction evidence="9">
        <text>tRNA(Val) + L-valine + ATP = L-valyl-tRNA(Val) + AMP + diphosphate</text>
        <dbReference type="Rhea" id="RHEA:10704"/>
        <dbReference type="Rhea" id="RHEA-COMP:9672"/>
        <dbReference type="Rhea" id="RHEA-COMP:9708"/>
        <dbReference type="ChEBI" id="CHEBI:30616"/>
        <dbReference type="ChEBI" id="CHEBI:33019"/>
        <dbReference type="ChEBI" id="CHEBI:57762"/>
        <dbReference type="ChEBI" id="CHEBI:78442"/>
        <dbReference type="ChEBI" id="CHEBI:78537"/>
        <dbReference type="ChEBI" id="CHEBI:456215"/>
        <dbReference type="EC" id="6.1.1.9"/>
    </reaction>
</comment>
<keyword evidence="5 10" id="KW-0067">ATP-binding</keyword>
<evidence type="ECO:0000256" key="3">
    <source>
        <dbReference type="ARBA" id="ARBA00022598"/>
    </source>
</evidence>
<dbReference type="Pfam" id="PF08264">
    <property type="entry name" value="Anticodon_1"/>
    <property type="match status" value="1"/>
</dbReference>
<dbReference type="PANTHER" id="PTHR11946">
    <property type="entry name" value="VALYL-TRNA SYNTHETASES"/>
    <property type="match status" value="1"/>
</dbReference>
<dbReference type="CDD" id="cd07962">
    <property type="entry name" value="Anticodon_Ia_Val"/>
    <property type="match status" value="1"/>
</dbReference>
<comment type="similarity">
    <text evidence="1 10">Belongs to the class-I aminoacyl-tRNA synthetase family.</text>
</comment>
<dbReference type="GO" id="GO:0002161">
    <property type="term" value="F:aminoacyl-tRNA deacylase activity"/>
    <property type="evidence" value="ECO:0007669"/>
    <property type="project" value="InterPro"/>
</dbReference>
<dbReference type="AlphaFoldDB" id="A0A0G2HZ37"/>
<dbReference type="PRINTS" id="PR00986">
    <property type="entry name" value="TRNASYNTHVAL"/>
</dbReference>
<dbReference type="InterPro" id="IPR002300">
    <property type="entry name" value="aa-tRNA-synth_Ia"/>
</dbReference>
<feature type="domain" description="Aminoacyl-tRNA synthetase class Ia" evidence="12">
    <location>
        <begin position="96"/>
        <end position="453"/>
    </location>
</feature>
<dbReference type="InterPro" id="IPR009008">
    <property type="entry name" value="Val/Leu/Ile-tRNA-synth_edit"/>
</dbReference>
<dbReference type="FunFam" id="3.90.740.10:FF:000005">
    <property type="entry name" value="Valine--tRNA ligase, mitochondrial"/>
    <property type="match status" value="1"/>
</dbReference>
<dbReference type="GO" id="GO:0004832">
    <property type="term" value="F:valine-tRNA ligase activity"/>
    <property type="evidence" value="ECO:0007669"/>
    <property type="project" value="UniProtKB-EC"/>
</dbReference>
<dbReference type="Gene3D" id="3.40.50.620">
    <property type="entry name" value="HUPs"/>
    <property type="match status" value="2"/>
</dbReference>
<gene>
    <name evidence="14" type="ORF">UCDDA912_g06799</name>
</gene>
<dbReference type="InterPro" id="IPR009080">
    <property type="entry name" value="tRNAsynth_Ia_anticodon-bd"/>
</dbReference>
<reference evidence="14 15" key="1">
    <citation type="submission" date="2015-05" db="EMBL/GenBank/DDBJ databases">
        <title>Distinctive expansion of gene families associated with plant cell wall degradation and secondary metabolism in the genomes of grapevine trunk pathogens.</title>
        <authorList>
            <person name="Lawrence D.P."/>
            <person name="Travadon R."/>
            <person name="Rolshausen P.E."/>
            <person name="Baumgartner K."/>
        </authorList>
    </citation>
    <scope>NUCLEOTIDE SEQUENCE [LARGE SCALE GENOMIC DNA]</scope>
    <source>
        <strain evidence="14">DA912</strain>
    </source>
</reference>
<evidence type="ECO:0000256" key="1">
    <source>
        <dbReference type="ARBA" id="ARBA00005594"/>
    </source>
</evidence>
<protein>
    <recommendedName>
        <fullName evidence="2">valine--tRNA ligase</fullName>
        <ecNumber evidence="2">6.1.1.9</ecNumber>
    </recommendedName>
    <alternativeName>
        <fullName evidence="8">Valyl-tRNA synthetase</fullName>
    </alternativeName>
</protein>
<dbReference type="Proteomes" id="UP000034680">
    <property type="component" value="Unassembled WGS sequence"/>
</dbReference>
<evidence type="ECO:0000256" key="11">
    <source>
        <dbReference type="SAM" id="MobiDB-lite"/>
    </source>
</evidence>
<evidence type="ECO:0000256" key="2">
    <source>
        <dbReference type="ARBA" id="ARBA00013169"/>
    </source>
</evidence>
<dbReference type="EMBL" id="LCUC01000251">
    <property type="protein sequence ID" value="KKY33200.1"/>
    <property type="molecule type" value="Genomic_DNA"/>
</dbReference>
<evidence type="ECO:0000256" key="5">
    <source>
        <dbReference type="ARBA" id="ARBA00022840"/>
    </source>
</evidence>
<feature type="domain" description="Aminoacyl-tRNA synthetase class Ia" evidence="12">
    <location>
        <begin position="454"/>
        <end position="664"/>
    </location>
</feature>
<name>A0A0G2HZ37_9PEZI</name>
<dbReference type="Gene3D" id="3.90.740.10">
    <property type="entry name" value="Valyl/Leucyl/Isoleucyl-tRNA synthetase, editing domain"/>
    <property type="match status" value="1"/>
</dbReference>
<evidence type="ECO:0000256" key="8">
    <source>
        <dbReference type="ARBA" id="ARBA00029936"/>
    </source>
</evidence>
<feature type="compositionally biased region" description="Low complexity" evidence="11">
    <location>
        <begin position="38"/>
        <end position="50"/>
    </location>
</feature>
<accession>A0A0G2HZ37</accession>
<feature type="region of interest" description="Disordered" evidence="11">
    <location>
        <begin position="1"/>
        <end position="50"/>
    </location>
</feature>
<evidence type="ECO:0000256" key="6">
    <source>
        <dbReference type="ARBA" id="ARBA00022917"/>
    </source>
</evidence>
<dbReference type="InterPro" id="IPR014729">
    <property type="entry name" value="Rossmann-like_a/b/a_fold"/>
</dbReference>
<evidence type="ECO:0000256" key="4">
    <source>
        <dbReference type="ARBA" id="ARBA00022741"/>
    </source>
</evidence>
<keyword evidence="4 10" id="KW-0547">Nucleotide-binding</keyword>
<dbReference type="GO" id="GO:0005829">
    <property type="term" value="C:cytosol"/>
    <property type="evidence" value="ECO:0007669"/>
    <property type="project" value="TreeGrafter"/>
</dbReference>
<organism evidence="14 15">
    <name type="scientific">Diaporthe ampelina</name>
    <dbReference type="NCBI Taxonomy" id="1214573"/>
    <lineage>
        <taxon>Eukaryota</taxon>
        <taxon>Fungi</taxon>
        <taxon>Dikarya</taxon>
        <taxon>Ascomycota</taxon>
        <taxon>Pezizomycotina</taxon>
        <taxon>Sordariomycetes</taxon>
        <taxon>Sordariomycetidae</taxon>
        <taxon>Diaporthales</taxon>
        <taxon>Diaporthaceae</taxon>
        <taxon>Diaporthe</taxon>
    </lineage>
</organism>
<proteinExistence type="inferred from homology"/>
<dbReference type="EC" id="6.1.1.9" evidence="2"/>
<feature type="compositionally biased region" description="Basic and acidic residues" evidence="11">
    <location>
        <begin position="14"/>
        <end position="37"/>
    </location>
</feature>
<dbReference type="CDD" id="cd00817">
    <property type="entry name" value="ValRS_core"/>
    <property type="match status" value="1"/>
</dbReference>
<keyword evidence="7 10" id="KW-0030">Aminoacyl-tRNA synthetase</keyword>
<evidence type="ECO:0000256" key="9">
    <source>
        <dbReference type="ARBA" id="ARBA00047552"/>
    </source>
</evidence>
<evidence type="ECO:0000259" key="13">
    <source>
        <dbReference type="Pfam" id="PF08264"/>
    </source>
</evidence>
<keyword evidence="3 10" id="KW-0436">Ligase</keyword>
<dbReference type="InterPro" id="IPR002303">
    <property type="entry name" value="Valyl-tRNA_ligase"/>
</dbReference>
<dbReference type="Gene3D" id="1.10.730.10">
    <property type="entry name" value="Isoleucyl-tRNA Synthetase, Domain 1"/>
    <property type="match status" value="1"/>
</dbReference>
<evidence type="ECO:0000256" key="10">
    <source>
        <dbReference type="RuleBase" id="RU363035"/>
    </source>
</evidence>
<dbReference type="STRING" id="1214573.A0A0G2HZ37"/>
<comment type="caution">
    <text evidence="14">The sequence shown here is derived from an EMBL/GenBank/DDBJ whole genome shotgun (WGS) entry which is preliminary data.</text>
</comment>
<sequence length="970" mass="108420">MDVKGQVDAAVGSKPDRKAEKERQKAEKAKKLAEKQAKQQAAAAAAASKGAKATKEITTLPKYVDPTREGSKKVLGSLDSPYHKAYLPGVVEASWDAWWTKQGFFEPQFTQDGDNMLAGSFVITVPPPNVTGALHCGHALGTALQDLLIRWHRMRGFTTLYLPGCDHASISREKFLQRALEWKNEYHTKINTVLHRLGGSFDWTREAFTMDPSMSEAVMEAFVRLYDDGLIYRSNRLVNWCVHLNTTISNLEVESKDLPGRTLLEVPGYDRKVEFGVMTYFKYQVHQSEKTVEIGTTRLETMLGDTAVAVHPDDPRYKDLVGKLIQHPFLDRLIPIVADPVANPEFGSGAVKITPAHDANDFAVGTRHRLPFINILNDDGTMNHNAGRFQGLKRYDVRYILQEELTKLGLFVKKEANPMSIRLCIKSKDIVEPVMKPQWWMKMKDLATPAIEVLWWGHQIPAYYVSIAGEAQTVGDSSERWVVARSEAEAREKAQSMFPGQDISLTRDPDVLDTWFSSGLWPFATLGWPKETHDMDKLFPTGVLESGWDILFFWIARMIMLSLKLTGKVPFKEVYCHSLIRDAQGRKMSKSLGNVIDPIAVMEGTSLEALQKSLEMGNLDAKELEIASKNQNDMFPNGIPECGADALRFSLINYTTGGGDINFDVKVMAGYRRFCNKIYQATKYVLGKIPDDYSPPAKLAKTGAETLPECWIIHRLNSSAQAIHEALEDREFSRSSQIIYQYWYDDLCDVFVENSKSILQDGTDEAKKSTIDTLYAALEGGLTLVHPFMPFLTRYPEYREDLNDPQAASQYELLIACSKGIRSLMADYAIKQDGTAYVSGSTAAEIALIRAEIKQIEALSGKGLRSLSLLEQKDDLPAGCAVFPVSSAITVYLDVGTQVDVSALIEKTQAKLTKIAELAGRQRKLMATEGWADKVSTAVKHADEEKLSEADAQIRSLASSIEQFRRLELH</sequence>
<reference evidence="14 15" key="2">
    <citation type="submission" date="2015-05" db="EMBL/GenBank/DDBJ databases">
        <authorList>
            <person name="Morales-Cruz A."/>
            <person name="Amrine K.C."/>
            <person name="Cantu D."/>
        </authorList>
    </citation>
    <scope>NUCLEOTIDE SEQUENCE [LARGE SCALE GENOMIC DNA]</scope>
    <source>
        <strain evidence="14">DA912</strain>
    </source>
</reference>
<feature type="domain" description="Methionyl/Valyl/Leucyl/Isoleucyl-tRNA synthetase anticodon-binding" evidence="13">
    <location>
        <begin position="711"/>
        <end position="795"/>
    </location>
</feature>
<dbReference type="SUPFAM" id="SSF50677">
    <property type="entry name" value="ValRS/IleRS/LeuRS editing domain"/>
    <property type="match status" value="1"/>
</dbReference>
<dbReference type="InterPro" id="IPR033705">
    <property type="entry name" value="Anticodon_Ia_Val"/>
</dbReference>
<dbReference type="PROSITE" id="PS00178">
    <property type="entry name" value="AA_TRNA_LIGASE_I"/>
    <property type="match status" value="1"/>
</dbReference>
<dbReference type="SUPFAM" id="SSF52374">
    <property type="entry name" value="Nucleotidylyl transferase"/>
    <property type="match status" value="1"/>
</dbReference>
<dbReference type="SUPFAM" id="SSF47323">
    <property type="entry name" value="Anticodon-binding domain of a subclass of class I aminoacyl-tRNA synthetases"/>
    <property type="match status" value="1"/>
</dbReference>
<dbReference type="InterPro" id="IPR013155">
    <property type="entry name" value="M/V/L/I-tRNA-synth_anticd-bd"/>
</dbReference>
<dbReference type="InterPro" id="IPR001412">
    <property type="entry name" value="aa-tRNA-synth_I_CS"/>
</dbReference>
<keyword evidence="15" id="KW-1185">Reference proteome</keyword>
<dbReference type="GO" id="GO:0006438">
    <property type="term" value="P:valyl-tRNA aminoacylation"/>
    <property type="evidence" value="ECO:0007669"/>
    <property type="project" value="InterPro"/>
</dbReference>
<evidence type="ECO:0000313" key="14">
    <source>
        <dbReference type="EMBL" id="KKY33200.1"/>
    </source>
</evidence>
<dbReference type="FunFam" id="3.40.50.620:FF:000457">
    <property type="entry name" value="Predicted protein"/>
    <property type="match status" value="1"/>
</dbReference>
<keyword evidence="6 10" id="KW-0648">Protein biosynthesis</keyword>
<dbReference type="PANTHER" id="PTHR11946:SF109">
    <property type="entry name" value="VALINE--TRNA LIGASE"/>
    <property type="match status" value="1"/>
</dbReference>
<evidence type="ECO:0000313" key="15">
    <source>
        <dbReference type="Proteomes" id="UP000034680"/>
    </source>
</evidence>
<dbReference type="OrthoDB" id="629407at2759"/>